<evidence type="ECO:0000313" key="4">
    <source>
        <dbReference type="EMBL" id="TDT32772.1"/>
    </source>
</evidence>
<dbReference type="AlphaFoldDB" id="A0A4R7J5Y0"/>
<name>A0A4R7J5Y0_9ACTN</name>
<comment type="caution">
    <text evidence="4">The sequence shown here is derived from an EMBL/GenBank/DDBJ whole genome shotgun (WGS) entry which is preliminary data.</text>
</comment>
<dbReference type="Pfam" id="PF01553">
    <property type="entry name" value="Acyltransferase"/>
    <property type="match status" value="1"/>
</dbReference>
<dbReference type="InterPro" id="IPR002123">
    <property type="entry name" value="Plipid/glycerol_acylTrfase"/>
</dbReference>
<dbReference type="GO" id="GO:0003841">
    <property type="term" value="F:1-acylglycerol-3-phosphate O-acyltransferase activity"/>
    <property type="evidence" value="ECO:0007669"/>
    <property type="project" value="TreeGrafter"/>
</dbReference>
<dbReference type="EMBL" id="SOAW01000001">
    <property type="protein sequence ID" value="TDT32772.1"/>
    <property type="molecule type" value="Genomic_DNA"/>
</dbReference>
<keyword evidence="5" id="KW-1185">Reference proteome</keyword>
<evidence type="ECO:0000256" key="1">
    <source>
        <dbReference type="ARBA" id="ARBA00022679"/>
    </source>
</evidence>
<reference evidence="4 5" key="1">
    <citation type="submission" date="2019-03" db="EMBL/GenBank/DDBJ databases">
        <title>Genomic Encyclopedia of Archaeal and Bacterial Type Strains, Phase II (KMG-II): from individual species to whole genera.</title>
        <authorList>
            <person name="Goeker M."/>
        </authorList>
    </citation>
    <scope>NUCLEOTIDE SEQUENCE [LARGE SCALE GENOMIC DNA]</scope>
    <source>
        <strain evidence="4 5">DSM 24323</strain>
    </source>
</reference>
<dbReference type="CDD" id="cd07989">
    <property type="entry name" value="LPLAT_AGPAT-like"/>
    <property type="match status" value="1"/>
</dbReference>
<dbReference type="SUPFAM" id="SSF69593">
    <property type="entry name" value="Glycerol-3-phosphate (1)-acyltransferase"/>
    <property type="match status" value="1"/>
</dbReference>
<feature type="domain" description="Phospholipid/glycerol acyltransferase" evidence="3">
    <location>
        <begin position="38"/>
        <end position="157"/>
    </location>
</feature>
<proteinExistence type="predicted"/>
<dbReference type="Proteomes" id="UP000295371">
    <property type="component" value="Unassembled WGS sequence"/>
</dbReference>
<dbReference type="PANTHER" id="PTHR10434:SF11">
    <property type="entry name" value="1-ACYL-SN-GLYCEROL-3-PHOSPHATE ACYLTRANSFERASE"/>
    <property type="match status" value="1"/>
</dbReference>
<evidence type="ECO:0000256" key="2">
    <source>
        <dbReference type="ARBA" id="ARBA00023315"/>
    </source>
</evidence>
<dbReference type="GO" id="GO:0005886">
    <property type="term" value="C:plasma membrane"/>
    <property type="evidence" value="ECO:0007669"/>
    <property type="project" value="TreeGrafter"/>
</dbReference>
<evidence type="ECO:0000313" key="5">
    <source>
        <dbReference type="Proteomes" id="UP000295371"/>
    </source>
</evidence>
<gene>
    <name evidence="4" type="ORF">CLV29_0360</name>
</gene>
<accession>A0A4R7J5Y0</accession>
<dbReference type="GO" id="GO:0006654">
    <property type="term" value="P:phosphatidic acid biosynthetic process"/>
    <property type="evidence" value="ECO:0007669"/>
    <property type="project" value="TreeGrafter"/>
</dbReference>
<keyword evidence="2 4" id="KW-0012">Acyltransferase</keyword>
<organism evidence="4 5">
    <name type="scientific">Naumannella halotolerans</name>
    <dbReference type="NCBI Taxonomy" id="993414"/>
    <lineage>
        <taxon>Bacteria</taxon>
        <taxon>Bacillati</taxon>
        <taxon>Actinomycetota</taxon>
        <taxon>Actinomycetes</taxon>
        <taxon>Propionibacteriales</taxon>
        <taxon>Propionibacteriaceae</taxon>
        <taxon>Naumannella</taxon>
    </lineage>
</organism>
<keyword evidence="1 4" id="KW-0808">Transferase</keyword>
<dbReference type="PANTHER" id="PTHR10434">
    <property type="entry name" value="1-ACYL-SN-GLYCEROL-3-PHOSPHATE ACYLTRANSFERASE"/>
    <property type="match status" value="1"/>
</dbReference>
<evidence type="ECO:0000259" key="3">
    <source>
        <dbReference type="SMART" id="SM00563"/>
    </source>
</evidence>
<dbReference type="OrthoDB" id="9808424at2"/>
<protein>
    <submittedName>
        <fullName evidence="4">1-acyl-sn-glycerol-3-phosphate acyltransferase</fullName>
    </submittedName>
</protein>
<dbReference type="SMART" id="SM00563">
    <property type="entry name" value="PlsC"/>
    <property type="match status" value="1"/>
</dbReference>
<sequence length="278" mass="29812">MPIVAYKLFKYLLFVPVLRTLWRPWTEGLDNVPRHGGVLLAANHIGIAETILIPLQCPRQLVFPVKAEMFTGRSLGQRIVAWFLRAVGMVPMDRTGGRASADAMHAVEEVLRSGGALSIFPEGTRSPDGRLYKGRTGVARLALATGAVVVPVGVSNTEAPKNNRLGALGLLNVRRPGVIFGKPLDFSEFADRPADRRVLRHVTDEIMTRIQELTGQTYVEVYASSVKAGQYDAAELDERVRTRPGSGIAPAPLPTANSLPAIDAGAASTAASANGSKP</sequence>